<protein>
    <submittedName>
        <fullName evidence="1">Uncharacterized protein</fullName>
    </submittedName>
</protein>
<evidence type="ECO:0000313" key="2">
    <source>
        <dbReference type="Proteomes" id="UP000281474"/>
    </source>
</evidence>
<dbReference type="EMBL" id="QZEI01000032">
    <property type="protein sequence ID" value="RLV59513.1"/>
    <property type="molecule type" value="Genomic_DNA"/>
</dbReference>
<name>A0A3L8PY12_9GAMM</name>
<dbReference type="OrthoDB" id="6396378at2"/>
<dbReference type="Proteomes" id="UP000281474">
    <property type="component" value="Unassembled WGS sequence"/>
</dbReference>
<sequence>MASLSNASVSLSQLFADNSLPKNPIEQCESGHRLGRMRVIVSPKVKDTPPEDWFKSEDFENEIIYDLNRIPLHQLILKSIGTQIIPDFHKVRDKFHQHQLEQFKISQNDEIQPLNEVLRQYFFKGSRIEAMFKTFFEVGFELYNQMEDEPKQRLLQKHRDCPVVSFHDPRHCQKSSTYNADVPYSMRSQQALTVPDFNVWLSGPPIQKGRLLDKILVNKLRQHGLHQATLVTFNGFISSKYGDVVAQHTMFLDACDAPLIVHGPRAHAFQTLSFLRDDSTTPSELFQIISSGHFNQCFDRRVDKQETYHDYDESWQKRYYLGFCSRLSAFSPESVNALLLQKEMSGVLEAVRCIGTKEQKQELLSLFELTNDQSTGDLDKDLALVETVIKTLEAYSIHSQYNAFARAGYQQLPLNVQGAFEPLTNSPTRQSDINKIRIQLGKGYIVALIFVRTRGGKPEHIILKNAEAFDNFYPTLTSCSSWGFITEKPCLADGGMSLESVLAMVPEK</sequence>
<dbReference type="AlphaFoldDB" id="A0A3L8PY12"/>
<evidence type="ECO:0000313" key="1">
    <source>
        <dbReference type="EMBL" id="RLV59513.1"/>
    </source>
</evidence>
<accession>A0A3L8PY12</accession>
<keyword evidence="2" id="KW-1185">Reference proteome</keyword>
<proteinExistence type="predicted"/>
<comment type="caution">
    <text evidence="1">The sequence shown here is derived from an EMBL/GenBank/DDBJ whole genome shotgun (WGS) entry which is preliminary data.</text>
</comment>
<gene>
    <name evidence="1" type="ORF">D5018_11630</name>
</gene>
<reference evidence="1 2" key="1">
    <citation type="submission" date="2018-09" db="EMBL/GenBank/DDBJ databases">
        <title>Phylogeny of the Shewanellaceae, and recommendation for two new genera, Pseudoshewanella and Parashewanella.</title>
        <authorList>
            <person name="Wang G."/>
        </authorList>
    </citation>
    <scope>NUCLEOTIDE SEQUENCE [LARGE SCALE GENOMIC DNA]</scope>
    <source>
        <strain evidence="1 2">C51</strain>
    </source>
</reference>
<organism evidence="1 2">
    <name type="scientific">Parashewanella curva</name>
    <dbReference type="NCBI Taxonomy" id="2338552"/>
    <lineage>
        <taxon>Bacteria</taxon>
        <taxon>Pseudomonadati</taxon>
        <taxon>Pseudomonadota</taxon>
        <taxon>Gammaproteobacteria</taxon>
        <taxon>Alteromonadales</taxon>
        <taxon>Shewanellaceae</taxon>
        <taxon>Parashewanella</taxon>
    </lineage>
</organism>
<dbReference type="RefSeq" id="WP_121839175.1">
    <property type="nucleotide sequence ID" value="NZ_ML014781.1"/>
</dbReference>